<evidence type="ECO:0000313" key="4">
    <source>
        <dbReference type="Proteomes" id="UP001431131"/>
    </source>
</evidence>
<evidence type="ECO:0000259" key="2">
    <source>
        <dbReference type="PROSITE" id="PS50937"/>
    </source>
</evidence>
<reference evidence="3" key="1">
    <citation type="submission" date="2022-02" db="EMBL/GenBank/DDBJ databases">
        <title>Fredinandcohnia quinoae sp. nov. isolated from Chenopodium quinoa seeds.</title>
        <authorList>
            <person name="Saati-Santamaria Z."/>
            <person name="Flores-Felix J.D."/>
            <person name="Igual J.M."/>
            <person name="Velazquez E."/>
            <person name="Garcia-Fraile P."/>
            <person name="Martinez-Molina E."/>
        </authorList>
    </citation>
    <scope>NUCLEOTIDE SEQUENCE</scope>
    <source>
        <strain evidence="3">SECRCQ15</strain>
    </source>
</reference>
<comment type="caution">
    <text evidence="3">The sequence shown here is derived from an EMBL/GenBank/DDBJ whole genome shotgun (WGS) entry which is preliminary data.</text>
</comment>
<dbReference type="SMART" id="SM00422">
    <property type="entry name" value="HTH_MERR"/>
    <property type="match status" value="1"/>
</dbReference>
<dbReference type="GO" id="GO:0003677">
    <property type="term" value="F:DNA binding"/>
    <property type="evidence" value="ECO:0007669"/>
    <property type="project" value="UniProtKB-KW"/>
</dbReference>
<dbReference type="InterPro" id="IPR047057">
    <property type="entry name" value="MerR_fam"/>
</dbReference>
<dbReference type="Proteomes" id="UP001431131">
    <property type="component" value="Unassembled WGS sequence"/>
</dbReference>
<accession>A0AAW5E4F2</accession>
<dbReference type="PANTHER" id="PTHR30204">
    <property type="entry name" value="REDOX-CYCLING DRUG-SENSING TRANSCRIPTIONAL ACTIVATOR SOXR"/>
    <property type="match status" value="1"/>
</dbReference>
<keyword evidence="1" id="KW-0238">DNA-binding</keyword>
<dbReference type="AlphaFoldDB" id="A0AAW5E4F2"/>
<evidence type="ECO:0000256" key="1">
    <source>
        <dbReference type="ARBA" id="ARBA00023125"/>
    </source>
</evidence>
<dbReference type="EMBL" id="JAKTTI010000005">
    <property type="protein sequence ID" value="MCH1624861.1"/>
    <property type="molecule type" value="Genomic_DNA"/>
</dbReference>
<dbReference type="CDD" id="cd01106">
    <property type="entry name" value="HTH_TipAL-Mta"/>
    <property type="match status" value="1"/>
</dbReference>
<keyword evidence="4" id="KW-1185">Reference proteome</keyword>
<dbReference type="GO" id="GO:0003700">
    <property type="term" value="F:DNA-binding transcription factor activity"/>
    <property type="evidence" value="ECO:0007669"/>
    <property type="project" value="InterPro"/>
</dbReference>
<dbReference type="SUPFAM" id="SSF46955">
    <property type="entry name" value="Putative DNA-binding domain"/>
    <property type="match status" value="1"/>
</dbReference>
<dbReference type="InterPro" id="IPR000551">
    <property type="entry name" value="MerR-type_HTH_dom"/>
</dbReference>
<organism evidence="3 4">
    <name type="scientific">Fredinandcohnia quinoae</name>
    <dbReference type="NCBI Taxonomy" id="2918902"/>
    <lineage>
        <taxon>Bacteria</taxon>
        <taxon>Bacillati</taxon>
        <taxon>Bacillota</taxon>
        <taxon>Bacilli</taxon>
        <taxon>Bacillales</taxon>
        <taxon>Bacillaceae</taxon>
        <taxon>Fredinandcohnia</taxon>
    </lineage>
</organism>
<feature type="domain" description="HTH merR-type" evidence="2">
    <location>
        <begin position="4"/>
        <end position="73"/>
    </location>
</feature>
<dbReference type="Gene3D" id="1.10.1660.10">
    <property type="match status" value="1"/>
</dbReference>
<proteinExistence type="predicted"/>
<name>A0AAW5E4F2_9BACI</name>
<dbReference type="Gene3D" id="6.10.250.360">
    <property type="match status" value="1"/>
</dbReference>
<dbReference type="PROSITE" id="PS50937">
    <property type="entry name" value="HTH_MERR_2"/>
    <property type="match status" value="1"/>
</dbReference>
<gene>
    <name evidence="3" type="ORF">MJG50_05940</name>
</gene>
<dbReference type="PANTHER" id="PTHR30204:SF96">
    <property type="entry name" value="CHROMOSOME-ANCHORING PROTEIN RACA"/>
    <property type="match status" value="1"/>
</dbReference>
<dbReference type="Pfam" id="PF13411">
    <property type="entry name" value="MerR_1"/>
    <property type="match status" value="1"/>
</dbReference>
<protein>
    <submittedName>
        <fullName evidence="3">MerR family transcriptional regulator</fullName>
    </submittedName>
</protein>
<dbReference type="InterPro" id="IPR009061">
    <property type="entry name" value="DNA-bd_dom_put_sf"/>
</dbReference>
<evidence type="ECO:0000313" key="3">
    <source>
        <dbReference type="EMBL" id="MCH1624861.1"/>
    </source>
</evidence>
<dbReference type="RefSeq" id="WP_240253612.1">
    <property type="nucleotide sequence ID" value="NZ_JAKTTI010000005.1"/>
</dbReference>
<sequence length="256" mass="29717">MGKTYSIGEFSERTGTSIRTLHYYDEIGLLKPDKNPSSGHRLYTDQDVLALQKIVCFKFLGYSLEQISEMMNLSSFDISLNDTLQLQKRTLEEKKEHIDAALTAINRTITLLEEEGEVDSTILMSLINNIQTEKDQRLWLEQHTTEEVIEHLFNKTEEDKLALDKEFIQFSKEVKRLVGRPFDDPEVQAMVDKQMKMTLSFVGDEAMYAFADLESIDTDELEKMAPSPYTKEEEEWLNQAMEHYMIQNGMYELDGK</sequence>